<evidence type="ECO:0000313" key="3">
    <source>
        <dbReference type="WBParaSite" id="SCUD_0000546601-mRNA-1"/>
    </source>
</evidence>
<protein>
    <submittedName>
        <fullName evidence="1 3">Uncharacterized protein</fullName>
    </submittedName>
</protein>
<evidence type="ECO:0000313" key="1">
    <source>
        <dbReference type="EMBL" id="VDO95988.1"/>
    </source>
</evidence>
<keyword evidence="2" id="KW-1185">Reference proteome</keyword>
<dbReference type="WBParaSite" id="SCUD_0000546601-mRNA-1">
    <property type="protein sequence ID" value="SCUD_0000546601-mRNA-1"/>
    <property type="gene ID" value="SCUD_0000546601"/>
</dbReference>
<reference evidence="1 2" key="2">
    <citation type="submission" date="2018-11" db="EMBL/GenBank/DDBJ databases">
        <authorList>
            <consortium name="Pathogen Informatics"/>
        </authorList>
    </citation>
    <scope>NUCLEOTIDE SEQUENCE [LARGE SCALE GENOMIC DNA]</scope>
    <source>
        <strain evidence="1">Dakar</strain>
        <strain evidence="2">Dakar, Senegal</strain>
    </source>
</reference>
<reference evidence="3" key="1">
    <citation type="submission" date="2016-06" db="UniProtKB">
        <authorList>
            <consortium name="WormBaseParasite"/>
        </authorList>
    </citation>
    <scope>IDENTIFICATION</scope>
</reference>
<gene>
    <name evidence="1" type="ORF">SCUD_LOCUS5467</name>
</gene>
<dbReference type="Proteomes" id="UP000279833">
    <property type="component" value="Unassembled WGS sequence"/>
</dbReference>
<organism evidence="3">
    <name type="scientific">Schistosoma curassoni</name>
    <dbReference type="NCBI Taxonomy" id="6186"/>
    <lineage>
        <taxon>Eukaryota</taxon>
        <taxon>Metazoa</taxon>
        <taxon>Spiralia</taxon>
        <taxon>Lophotrochozoa</taxon>
        <taxon>Platyhelminthes</taxon>
        <taxon>Trematoda</taxon>
        <taxon>Digenea</taxon>
        <taxon>Strigeidida</taxon>
        <taxon>Schistosomatoidea</taxon>
        <taxon>Schistosomatidae</taxon>
        <taxon>Schistosoma</taxon>
    </lineage>
</organism>
<dbReference type="EMBL" id="UZAK01009037">
    <property type="protein sequence ID" value="VDO95988.1"/>
    <property type="molecule type" value="Genomic_DNA"/>
</dbReference>
<accession>A0A183JRX7</accession>
<evidence type="ECO:0000313" key="2">
    <source>
        <dbReference type="Proteomes" id="UP000279833"/>
    </source>
</evidence>
<sequence>MPNSQTSTINDQNCPVVMEQHIEPEALYRSSNTDTLSNTVVNSAQSVSTGGAVGAGELPPNRPGVRLTLAPRMKVILLKFQRKL</sequence>
<name>A0A183JRX7_9TREM</name>
<dbReference type="AlphaFoldDB" id="A0A183JRX7"/>
<proteinExistence type="predicted"/>